<proteinExistence type="predicted"/>
<feature type="non-terminal residue" evidence="2">
    <location>
        <position position="211"/>
    </location>
</feature>
<dbReference type="PANTHER" id="PTHR45907:SF16">
    <property type="entry name" value="SERPENTINE RECEPTOR, CLASS J"/>
    <property type="match status" value="1"/>
</dbReference>
<protein>
    <recommendedName>
        <fullName evidence="4">G protein-coupled receptor</fullName>
    </recommendedName>
</protein>
<organism evidence="2 3">
    <name type="scientific">Pristionchus mayeri</name>
    <dbReference type="NCBI Taxonomy" id="1317129"/>
    <lineage>
        <taxon>Eukaryota</taxon>
        <taxon>Metazoa</taxon>
        <taxon>Ecdysozoa</taxon>
        <taxon>Nematoda</taxon>
        <taxon>Chromadorea</taxon>
        <taxon>Rhabditida</taxon>
        <taxon>Rhabditina</taxon>
        <taxon>Diplogasteromorpha</taxon>
        <taxon>Diplogasteroidea</taxon>
        <taxon>Neodiplogasteridae</taxon>
        <taxon>Pristionchus</taxon>
    </lineage>
</organism>
<keyword evidence="1" id="KW-0472">Membrane</keyword>
<dbReference type="EMBL" id="BTRK01000005">
    <property type="protein sequence ID" value="GMR51240.1"/>
    <property type="molecule type" value="Genomic_DNA"/>
</dbReference>
<reference evidence="3" key="1">
    <citation type="submission" date="2022-10" db="EMBL/GenBank/DDBJ databases">
        <title>Genome assembly of Pristionchus species.</title>
        <authorList>
            <person name="Yoshida K."/>
            <person name="Sommer R.J."/>
        </authorList>
    </citation>
    <scope>NUCLEOTIDE SEQUENCE [LARGE SCALE GENOMIC DNA]</scope>
    <source>
        <strain evidence="3">RS5460</strain>
    </source>
</reference>
<dbReference type="Proteomes" id="UP001328107">
    <property type="component" value="Unassembled WGS sequence"/>
</dbReference>
<gene>
    <name evidence="2" type="ORF">PMAYCL1PPCAC_21435</name>
</gene>
<comment type="caution">
    <text evidence="2">The sequence shown here is derived from an EMBL/GenBank/DDBJ whole genome shotgun (WGS) entry which is preliminary data.</text>
</comment>
<dbReference type="AlphaFoldDB" id="A0AAN5I4M1"/>
<feature type="transmembrane region" description="Helical" evidence="1">
    <location>
        <begin position="6"/>
        <end position="24"/>
    </location>
</feature>
<feature type="transmembrane region" description="Helical" evidence="1">
    <location>
        <begin position="146"/>
        <end position="168"/>
    </location>
</feature>
<keyword evidence="1" id="KW-0812">Transmembrane</keyword>
<sequence length="211" mass="23864">FAALQSVPFNLLVIHFLYRYWAVCRPDLITLFANKIFIFFLICETVGEVAIWLRRRPFLEQSSDSLQFARSLADQTRESVQTEESQTIPFQRDNTFDARLVMTIGLMNVVAISLISTAATFACLAYSHINTMTKISPKAGYLQKKLFVALCVQAAVPSVLVYIPYIFSLNIPLFGVPMTFIHNVSAPVTAFFPTWDAVVIILLLPDYRRGL</sequence>
<keyword evidence="1" id="KW-1133">Transmembrane helix</keyword>
<dbReference type="Pfam" id="PF10326">
    <property type="entry name" value="7TM_GPCR_Str"/>
    <property type="match status" value="1"/>
</dbReference>
<accession>A0AAN5I4M1</accession>
<feature type="transmembrane region" description="Helical" evidence="1">
    <location>
        <begin position="100"/>
        <end position="126"/>
    </location>
</feature>
<evidence type="ECO:0000256" key="1">
    <source>
        <dbReference type="SAM" id="Phobius"/>
    </source>
</evidence>
<evidence type="ECO:0008006" key="4">
    <source>
        <dbReference type="Google" id="ProtNLM"/>
    </source>
</evidence>
<evidence type="ECO:0000313" key="3">
    <source>
        <dbReference type="Proteomes" id="UP001328107"/>
    </source>
</evidence>
<dbReference type="InterPro" id="IPR019423">
    <property type="entry name" value="7TM_GPCR_serpentine_rcpt_Srj"/>
</dbReference>
<feature type="transmembrane region" description="Helical" evidence="1">
    <location>
        <begin position="36"/>
        <end position="53"/>
    </location>
</feature>
<evidence type="ECO:0000313" key="2">
    <source>
        <dbReference type="EMBL" id="GMR51240.1"/>
    </source>
</evidence>
<dbReference type="PANTHER" id="PTHR45907">
    <property type="entry name" value="SERPENTINE RECEPTOR, CLASS J"/>
    <property type="match status" value="1"/>
</dbReference>
<dbReference type="InterPro" id="IPR019428">
    <property type="entry name" value="7TM_GPCR_serpentine_rcpt_Str"/>
</dbReference>
<name>A0AAN5I4M1_9BILA</name>
<keyword evidence="3" id="KW-1185">Reference proteome</keyword>
<feature type="non-terminal residue" evidence="2">
    <location>
        <position position="1"/>
    </location>
</feature>
<feature type="transmembrane region" description="Helical" evidence="1">
    <location>
        <begin position="180"/>
        <end position="204"/>
    </location>
</feature>